<gene>
    <name evidence="5" type="ORF">Cvel_3289</name>
</gene>
<keyword evidence="1" id="KW-0378">Hydrolase</keyword>
<feature type="region of interest" description="Disordered" evidence="2">
    <location>
        <begin position="611"/>
        <end position="631"/>
    </location>
</feature>
<feature type="region of interest" description="Disordered" evidence="2">
    <location>
        <begin position="502"/>
        <end position="536"/>
    </location>
</feature>
<dbReference type="AlphaFoldDB" id="A0A0G4FFL7"/>
<dbReference type="CDD" id="cd16292">
    <property type="entry name" value="CPSF3-like_MBL-fold"/>
    <property type="match status" value="1"/>
</dbReference>
<dbReference type="GO" id="GO:0004521">
    <property type="term" value="F:RNA endonuclease activity"/>
    <property type="evidence" value="ECO:0007669"/>
    <property type="project" value="TreeGrafter"/>
</dbReference>
<dbReference type="InterPro" id="IPR001279">
    <property type="entry name" value="Metallo-B-lactamas"/>
</dbReference>
<dbReference type="VEuPathDB" id="CryptoDB:Cvel_3289"/>
<accession>A0A0G4FFL7</accession>
<dbReference type="Gene3D" id="3.40.50.10890">
    <property type="match status" value="1"/>
</dbReference>
<feature type="compositionally biased region" description="Acidic residues" evidence="2">
    <location>
        <begin position="525"/>
        <end position="536"/>
    </location>
</feature>
<dbReference type="GO" id="GO:0006398">
    <property type="term" value="P:mRNA 3'-end processing by stem-loop binding and cleavage"/>
    <property type="evidence" value="ECO:0007669"/>
    <property type="project" value="TreeGrafter"/>
</dbReference>
<dbReference type="InterPro" id="IPR036866">
    <property type="entry name" value="RibonucZ/Hydroxyglut_hydro"/>
</dbReference>
<dbReference type="GO" id="GO:0005847">
    <property type="term" value="C:mRNA cleavage and polyadenylation specificity factor complex"/>
    <property type="evidence" value="ECO:0007669"/>
    <property type="project" value="TreeGrafter"/>
</dbReference>
<sequence length="736" mass="80927">MDDGNILTVTPLGAGSEVGRSCIVVTYRGRTVMFDCGVHPGMTGANVTPMLDAVDLTEIDLCLITHFHLDHAAAVPYLMQKTVFSGRVYMTEPTRAICHLLWQDYAKVSPDEDGGGAALYSQEDIAKSMHDIRTIDFRQELVHKGIEFTCFGAGHVLGACMFLVTIDGVRILYTGDYSREDDRHVPMAEVPELGGKAVDVLICESTYGIHVHENRRAREARLLRTVHDIVRREGRVLMPVFALGRAQELLLILEEYWERHRFLRENVPIYFISPMSKKSLRVFETFIGLCGDKVREIADTGENPFKFKHIKTKGTLDQTTRDILKQKDQPCVVMAAPGMLQTGASRAVFEMWADDRRSCVVLTGYSVKGTLAEDLRRERDSVTIQGRNLPVRMSVENISFSAHADFDQTRAFVHDLQARYVVLVHGERSEMRKLKTKLEELIPDCQVHTPENMEPVFLAVESREAQSVQIVGGLAERVNGFLRPGGVEGPEDDRIEGRVKRETFGGQREGGRGGAAVRQEKGGEGGDDEEEEEEEEEITAVLVRGPNTGSLLVDPRELSQYVSVSAHAIAQEVFVPFQCDRPVPPEQPAASAPSRPLTAIEVLQATLSHTFGRTSKDESPNRQEEAGVQPQGFTLCDSVRVSPDVSRQSLVISWMSSPAADLVADSVCVVAREVGESSGPALKRMAARCVGPPWGGTSAAEKTRDALSCDGHQSAESAGESATSSGQVGRKRKAEG</sequence>
<evidence type="ECO:0008006" key="6">
    <source>
        <dbReference type="Google" id="ProtNLM"/>
    </source>
</evidence>
<protein>
    <recommendedName>
        <fullName evidence="6">Beta-Casp domain-containing protein</fullName>
    </recommendedName>
</protein>
<dbReference type="Pfam" id="PF07521">
    <property type="entry name" value="RMMBL"/>
    <property type="match status" value="1"/>
</dbReference>
<evidence type="ECO:0000256" key="1">
    <source>
        <dbReference type="ARBA" id="ARBA00022801"/>
    </source>
</evidence>
<dbReference type="SMART" id="SM00849">
    <property type="entry name" value="Lactamase_B"/>
    <property type="match status" value="1"/>
</dbReference>
<evidence type="ECO:0000256" key="2">
    <source>
        <dbReference type="SAM" id="MobiDB-lite"/>
    </source>
</evidence>
<evidence type="ECO:0000259" key="4">
    <source>
        <dbReference type="SMART" id="SM01027"/>
    </source>
</evidence>
<dbReference type="SUPFAM" id="SSF56281">
    <property type="entry name" value="Metallo-hydrolase/oxidoreductase"/>
    <property type="match status" value="1"/>
</dbReference>
<feature type="region of interest" description="Disordered" evidence="2">
    <location>
        <begin position="691"/>
        <end position="736"/>
    </location>
</feature>
<dbReference type="GO" id="GO:0004534">
    <property type="term" value="F:5'-3' RNA exonuclease activity"/>
    <property type="evidence" value="ECO:0007669"/>
    <property type="project" value="TreeGrafter"/>
</dbReference>
<dbReference type="InterPro" id="IPR011108">
    <property type="entry name" value="RMMBL"/>
</dbReference>
<feature type="domain" description="Beta-Casp" evidence="4">
    <location>
        <begin position="246"/>
        <end position="375"/>
    </location>
</feature>
<feature type="compositionally biased region" description="Basic and acidic residues" evidence="2">
    <location>
        <begin position="614"/>
        <end position="625"/>
    </location>
</feature>
<proteinExistence type="predicted"/>
<dbReference type="Pfam" id="PF16661">
    <property type="entry name" value="Lactamase_B_6"/>
    <property type="match status" value="1"/>
</dbReference>
<dbReference type="Gene3D" id="3.60.15.10">
    <property type="entry name" value="Ribonuclease Z/Hydroxyacylglutathione hydrolase-like"/>
    <property type="match status" value="1"/>
</dbReference>
<dbReference type="EMBL" id="CDMZ01000330">
    <property type="protein sequence ID" value="CEM11968.1"/>
    <property type="molecule type" value="Genomic_DNA"/>
</dbReference>
<feature type="domain" description="Metallo-beta-lactamase" evidence="3">
    <location>
        <begin position="19"/>
        <end position="227"/>
    </location>
</feature>
<dbReference type="GO" id="GO:0003723">
    <property type="term" value="F:RNA binding"/>
    <property type="evidence" value="ECO:0007669"/>
    <property type="project" value="TreeGrafter"/>
</dbReference>
<dbReference type="PANTHER" id="PTHR11203:SF11">
    <property type="entry name" value="CLEAVAGE AND POLYADENYLATION SPECIFICITY FACTOR SUBUNIT 3"/>
    <property type="match status" value="1"/>
</dbReference>
<evidence type="ECO:0000313" key="5">
    <source>
        <dbReference type="EMBL" id="CEM11968.1"/>
    </source>
</evidence>
<feature type="compositionally biased region" description="Low complexity" evidence="2">
    <location>
        <begin position="714"/>
        <end position="726"/>
    </location>
</feature>
<dbReference type="SMART" id="SM01027">
    <property type="entry name" value="Beta-Casp"/>
    <property type="match status" value="1"/>
</dbReference>
<name>A0A0G4FFL7_9ALVE</name>
<dbReference type="InterPro" id="IPR022712">
    <property type="entry name" value="Beta_Casp"/>
</dbReference>
<dbReference type="PhylomeDB" id="A0A0G4FFL7"/>
<reference evidence="5" key="1">
    <citation type="submission" date="2014-11" db="EMBL/GenBank/DDBJ databases">
        <authorList>
            <person name="Otto D Thomas"/>
            <person name="Naeem Raeece"/>
        </authorList>
    </citation>
    <scope>NUCLEOTIDE SEQUENCE</scope>
</reference>
<organism evidence="5">
    <name type="scientific">Chromera velia CCMP2878</name>
    <dbReference type="NCBI Taxonomy" id="1169474"/>
    <lineage>
        <taxon>Eukaryota</taxon>
        <taxon>Sar</taxon>
        <taxon>Alveolata</taxon>
        <taxon>Colpodellida</taxon>
        <taxon>Chromeraceae</taxon>
        <taxon>Chromera</taxon>
    </lineage>
</organism>
<dbReference type="Pfam" id="PF10996">
    <property type="entry name" value="Beta-Casp"/>
    <property type="match status" value="1"/>
</dbReference>
<dbReference type="InterPro" id="IPR050698">
    <property type="entry name" value="MBL"/>
</dbReference>
<dbReference type="PANTHER" id="PTHR11203">
    <property type="entry name" value="CLEAVAGE AND POLYADENYLATION SPECIFICITY FACTOR FAMILY MEMBER"/>
    <property type="match status" value="1"/>
</dbReference>
<evidence type="ECO:0000259" key="3">
    <source>
        <dbReference type="SMART" id="SM00849"/>
    </source>
</evidence>